<dbReference type="Pfam" id="PF13181">
    <property type="entry name" value="TPR_8"/>
    <property type="match status" value="2"/>
</dbReference>
<sequence length="915" mass="106939">MLKTIWYRCATEYNGKEIEKDAEYEKKLVNAFPELLMFTDINNCIDYISDCDERTISLILSDVHGIQSLSLIYQLRQFIRIYILEPISSMKQTSDDVIIKNSPVICGPFKQVNKLIAQLHCDVISPERATFTNPFDLLVDHLHTIDDIDERENERLHFQVILTALLRSDTSTDFVRQLMIDECRKHYTNINNIVYLRKIDEFEHSESRFSTFHWWSQDSFVYRLINEALRSRHWSSIMKYRYFIVKLYNEIKKLHQEQFPIVHSDDSRNQLLVYRGQKLFAHDWKLLENSVGGLVCINSFLSTTLYEGIAMQFAYACREEKTVAVIFRITLDRRVLSSIFADISGQSSITYEAEVLLSPGVVFRVENIAYDDAFDRWVVNLIATDPDKDSLLSFMLSKSDRTSLGQVLYQTGEYDAARDYCELMLRYTGEHLTHYSILGNIFKEIKEYDQALENHYKALKFVTSIYQCSVVYYNLGLAYLGKGDYNRALHYHHEAYELECVEGETEKLALIYHNMGFAYIKIGALRLGVDYLEKALDIQNSVLPSNHYHLGCTYLNLGDYYRAQNESGQALEYYQHALDIFRCSRQHDQNAVTRAHFRIAKLYSDMDRYDMMTRTFEQLIKAYGRMANGLALARVYMMIMECTFYSERNLKQCATYAEYILTIRRQHLDADHRLIGITHYILGSLQLGAHMQCFPAHDFAALINGQKNLMRAAEILKSCPTYSIKVIENLAFVYRQLKLYDKAIVYFKQSIEHTSIDSKYLPQRYKNLASAYGELHQFKTAIRYLKEALRLYDQSSEGIADREIIRCHAVLGTFYKYTKRYKLALKHFSTTLSLWRMTAGPMDASRSVGAVYYHTADIYYKLRLPYPSCIAQYFYFWNQYRIDQMNSQPEARSSLMDSDPGHINGFSIQIQIDLD</sequence>
<dbReference type="SMART" id="SM00028">
    <property type="entry name" value="TPR"/>
    <property type="match status" value="9"/>
</dbReference>
<dbReference type="EMBL" id="CAJNOJ010000787">
    <property type="protein sequence ID" value="CAF1522643.1"/>
    <property type="molecule type" value="Genomic_DNA"/>
</dbReference>
<dbReference type="OrthoDB" id="5587616at2759"/>
<organism evidence="4 5">
    <name type="scientific">Adineta ricciae</name>
    <name type="common">Rotifer</name>
    <dbReference type="NCBI Taxonomy" id="249248"/>
    <lineage>
        <taxon>Eukaryota</taxon>
        <taxon>Metazoa</taxon>
        <taxon>Spiralia</taxon>
        <taxon>Gnathifera</taxon>
        <taxon>Rotifera</taxon>
        <taxon>Eurotatoria</taxon>
        <taxon>Bdelloidea</taxon>
        <taxon>Adinetida</taxon>
        <taxon>Adinetidae</taxon>
        <taxon>Adineta</taxon>
    </lineage>
</organism>
<evidence type="ECO:0000256" key="2">
    <source>
        <dbReference type="ARBA" id="ARBA00022803"/>
    </source>
</evidence>
<dbReference type="PROSITE" id="PS50005">
    <property type="entry name" value="TPR"/>
    <property type="match status" value="3"/>
</dbReference>
<gene>
    <name evidence="4" type="ORF">EDS130_LOCUS43984</name>
</gene>
<dbReference type="Proteomes" id="UP000663852">
    <property type="component" value="Unassembled WGS sequence"/>
</dbReference>
<dbReference type="PROSITE" id="PS50293">
    <property type="entry name" value="TPR_REGION"/>
    <property type="match status" value="1"/>
</dbReference>
<feature type="repeat" description="TPR" evidence="3">
    <location>
        <begin position="762"/>
        <end position="795"/>
    </location>
</feature>
<evidence type="ECO:0000256" key="3">
    <source>
        <dbReference type="PROSITE-ProRule" id="PRU00339"/>
    </source>
</evidence>
<name>A0A815UYE2_ADIRI</name>
<reference evidence="4" key="1">
    <citation type="submission" date="2021-02" db="EMBL/GenBank/DDBJ databases">
        <authorList>
            <person name="Nowell W R."/>
        </authorList>
    </citation>
    <scope>NUCLEOTIDE SEQUENCE</scope>
</reference>
<dbReference type="InterPro" id="IPR011990">
    <property type="entry name" value="TPR-like_helical_dom_sf"/>
</dbReference>
<feature type="repeat" description="TPR" evidence="3">
    <location>
        <begin position="469"/>
        <end position="502"/>
    </location>
</feature>
<dbReference type="InterPro" id="IPR019734">
    <property type="entry name" value="TPR_rpt"/>
</dbReference>
<feature type="repeat" description="TPR" evidence="3">
    <location>
        <begin position="551"/>
        <end position="584"/>
    </location>
</feature>
<dbReference type="Gene3D" id="1.25.40.10">
    <property type="entry name" value="Tetratricopeptide repeat domain"/>
    <property type="match status" value="3"/>
</dbReference>
<evidence type="ECO:0000313" key="5">
    <source>
        <dbReference type="Proteomes" id="UP000663852"/>
    </source>
</evidence>
<comment type="caution">
    <text evidence="4">The sequence shown here is derived from an EMBL/GenBank/DDBJ whole genome shotgun (WGS) entry which is preliminary data.</text>
</comment>
<dbReference type="PANTHER" id="PTHR45641">
    <property type="entry name" value="TETRATRICOPEPTIDE REPEAT PROTEIN (AFU_ORTHOLOGUE AFUA_6G03870)"/>
    <property type="match status" value="1"/>
</dbReference>
<accession>A0A815UYE2</accession>
<dbReference type="AlphaFoldDB" id="A0A815UYE2"/>
<dbReference type="SUPFAM" id="SSF56399">
    <property type="entry name" value="ADP-ribosylation"/>
    <property type="match status" value="1"/>
</dbReference>
<evidence type="ECO:0000313" key="4">
    <source>
        <dbReference type="EMBL" id="CAF1522643.1"/>
    </source>
</evidence>
<dbReference type="SUPFAM" id="SSF48452">
    <property type="entry name" value="TPR-like"/>
    <property type="match status" value="2"/>
</dbReference>
<protein>
    <submittedName>
        <fullName evidence="4">Uncharacterized protein</fullName>
    </submittedName>
</protein>
<dbReference type="Gene3D" id="3.90.176.10">
    <property type="entry name" value="Toxin ADP-ribosyltransferase, Chain A, domain 1"/>
    <property type="match status" value="1"/>
</dbReference>
<proteinExistence type="predicted"/>
<evidence type="ECO:0000256" key="1">
    <source>
        <dbReference type="ARBA" id="ARBA00022737"/>
    </source>
</evidence>
<keyword evidence="2 3" id="KW-0802">TPR repeat</keyword>
<dbReference type="Pfam" id="PF13424">
    <property type="entry name" value="TPR_12"/>
    <property type="match status" value="2"/>
</dbReference>
<dbReference type="PROSITE" id="PS51996">
    <property type="entry name" value="TR_MART"/>
    <property type="match status" value="1"/>
</dbReference>
<keyword evidence="1" id="KW-0677">Repeat</keyword>
<dbReference type="PANTHER" id="PTHR45641:SF19">
    <property type="entry name" value="NEPHROCYSTIN-3"/>
    <property type="match status" value="1"/>
</dbReference>